<sequence>MALMEPRSSISTVIVAASSIQRMVTSNVVGSESKLMITSTFNCRESCCFYFLESSPSLPDPNRGEEIIRPPLPK</sequence>
<evidence type="ECO:0000313" key="2">
    <source>
        <dbReference type="Proteomes" id="UP001396334"/>
    </source>
</evidence>
<dbReference type="EMBL" id="JBBPBN010000005">
    <property type="protein sequence ID" value="KAK9037158.1"/>
    <property type="molecule type" value="Genomic_DNA"/>
</dbReference>
<comment type="caution">
    <text evidence="1">The sequence shown here is derived from an EMBL/GenBank/DDBJ whole genome shotgun (WGS) entry which is preliminary data.</text>
</comment>
<name>A0ABR2TI44_9ROSI</name>
<keyword evidence="2" id="KW-1185">Reference proteome</keyword>
<proteinExistence type="predicted"/>
<organism evidence="1 2">
    <name type="scientific">Hibiscus sabdariffa</name>
    <name type="common">roselle</name>
    <dbReference type="NCBI Taxonomy" id="183260"/>
    <lineage>
        <taxon>Eukaryota</taxon>
        <taxon>Viridiplantae</taxon>
        <taxon>Streptophyta</taxon>
        <taxon>Embryophyta</taxon>
        <taxon>Tracheophyta</taxon>
        <taxon>Spermatophyta</taxon>
        <taxon>Magnoliopsida</taxon>
        <taxon>eudicotyledons</taxon>
        <taxon>Gunneridae</taxon>
        <taxon>Pentapetalae</taxon>
        <taxon>rosids</taxon>
        <taxon>malvids</taxon>
        <taxon>Malvales</taxon>
        <taxon>Malvaceae</taxon>
        <taxon>Malvoideae</taxon>
        <taxon>Hibiscus</taxon>
    </lineage>
</organism>
<dbReference type="Proteomes" id="UP001396334">
    <property type="component" value="Unassembled WGS sequence"/>
</dbReference>
<gene>
    <name evidence="1" type="ORF">V6N11_022079</name>
</gene>
<protein>
    <submittedName>
        <fullName evidence="1">Uncharacterized protein</fullName>
    </submittedName>
</protein>
<reference evidence="1 2" key="1">
    <citation type="journal article" date="2024" name="G3 (Bethesda)">
        <title>Genome assembly of Hibiscus sabdariffa L. provides insights into metabolisms of medicinal natural products.</title>
        <authorList>
            <person name="Kim T."/>
        </authorList>
    </citation>
    <scope>NUCLEOTIDE SEQUENCE [LARGE SCALE GENOMIC DNA]</scope>
    <source>
        <strain evidence="1">TK-2024</strain>
        <tissue evidence="1">Old leaves</tissue>
    </source>
</reference>
<accession>A0ABR2TI44</accession>
<evidence type="ECO:0000313" key="1">
    <source>
        <dbReference type="EMBL" id="KAK9037158.1"/>
    </source>
</evidence>